<sequence length="366" mass="41235">MKRSLLIAITVLFFLNARNTSAQTPFTTEAPSPEALLAPHPDFPIEWWYLTGIFDHQGKTPRKGFEATFFRFNVPGEKAPFSSPWDIHTLISDHAALTDTEKTKGRPFIWMEKTRRTFKKSVSIESKPFGIRLDTSFLALGSSPETLHLREEFNGRILDLTLDLPQKPLWEDPDHQLVTGDGPQDKAFYYSYPEISFHGKLGKVSDKGVVTWQTVSGKAWFDHEWTKSTLGKNQAGWLWLGLRLKQGELMAFQMETANGPDSHRGGTFVFTSASGNGKVIYLKNADIQITPITYARSSKTQICRPRTIQIRISKLHIEGTVAPVLSDQELSGSPPYWEGAVRFLSKDAPGEGYLEMTGRQDPKKCQ</sequence>
<dbReference type="STRING" id="1162668.LFE_1073"/>
<dbReference type="PATRIC" id="fig|1162668.3.peg.1243"/>
<dbReference type="SUPFAM" id="SSF159245">
    <property type="entry name" value="AttH-like"/>
    <property type="match status" value="1"/>
</dbReference>
<organism evidence="3 4">
    <name type="scientific">Leptospirillum ferrooxidans (strain C2-3)</name>
    <dbReference type="NCBI Taxonomy" id="1162668"/>
    <lineage>
        <taxon>Bacteria</taxon>
        <taxon>Pseudomonadati</taxon>
        <taxon>Nitrospirota</taxon>
        <taxon>Nitrospiria</taxon>
        <taxon>Nitrospirales</taxon>
        <taxon>Nitrospiraceae</taxon>
        <taxon>Leptospirillum</taxon>
    </lineage>
</organism>
<dbReference type="EMBL" id="AP012342">
    <property type="protein sequence ID" value="BAM06766.1"/>
    <property type="molecule type" value="Genomic_DNA"/>
</dbReference>
<dbReference type="InterPro" id="IPR023374">
    <property type="entry name" value="AttH-like_dom_sf"/>
</dbReference>
<feature type="chain" id="PRO_5003629427" description="AttH domain-containing protein" evidence="1">
    <location>
        <begin position="23"/>
        <end position="366"/>
    </location>
</feature>
<dbReference type="PANTHER" id="PTHR38591">
    <property type="entry name" value="HYDROLASE"/>
    <property type="match status" value="1"/>
</dbReference>
<evidence type="ECO:0000313" key="3">
    <source>
        <dbReference type="EMBL" id="BAM06766.1"/>
    </source>
</evidence>
<accession>I0INB7</accession>
<dbReference type="Gene3D" id="2.40.370.10">
    <property type="entry name" value="AttH-like domain"/>
    <property type="match status" value="2"/>
</dbReference>
<dbReference type="RefSeq" id="WP_014449256.1">
    <property type="nucleotide sequence ID" value="NC_017094.1"/>
</dbReference>
<reference evidence="4" key="2">
    <citation type="submission" date="2012-03" db="EMBL/GenBank/DDBJ databases">
        <title>The complete genome sequence of the pioneer microbe on fresh volcanic deposit, Leptospirillum ferrooxidans strain C2-3.</title>
        <authorList>
            <person name="Fujimura R."/>
            <person name="Sato Y."/>
            <person name="Nishizawa T."/>
            <person name="Nanba K."/>
            <person name="Oshima K."/>
            <person name="Hattori M."/>
            <person name="Kamijo T."/>
            <person name="Ohta H."/>
        </authorList>
    </citation>
    <scope>NUCLEOTIDE SEQUENCE [LARGE SCALE GENOMIC DNA]</scope>
    <source>
        <strain evidence="4">C2-3</strain>
    </source>
</reference>
<dbReference type="Pfam" id="PF17186">
    <property type="entry name" value="Lipocalin_9"/>
    <property type="match status" value="1"/>
</dbReference>
<feature type="signal peptide" evidence="1">
    <location>
        <begin position="1"/>
        <end position="22"/>
    </location>
</feature>
<evidence type="ECO:0000259" key="2">
    <source>
        <dbReference type="Pfam" id="PF07143"/>
    </source>
</evidence>
<keyword evidence="4" id="KW-1185">Reference proteome</keyword>
<dbReference type="AlphaFoldDB" id="I0INB7"/>
<protein>
    <recommendedName>
        <fullName evidence="2">AttH domain-containing protein</fullName>
    </recommendedName>
</protein>
<dbReference type="InterPro" id="IPR010791">
    <property type="entry name" value="AttH_dom"/>
</dbReference>
<dbReference type="Pfam" id="PF07143">
    <property type="entry name" value="CrtC"/>
    <property type="match status" value="1"/>
</dbReference>
<evidence type="ECO:0000313" key="4">
    <source>
        <dbReference type="Proteomes" id="UP000007382"/>
    </source>
</evidence>
<dbReference type="PANTHER" id="PTHR38591:SF1">
    <property type="entry name" value="BLL1000 PROTEIN"/>
    <property type="match status" value="1"/>
</dbReference>
<dbReference type="OrthoDB" id="9770826at2"/>
<proteinExistence type="predicted"/>
<dbReference type="Proteomes" id="UP000007382">
    <property type="component" value="Chromosome"/>
</dbReference>
<dbReference type="HOGENOM" id="CLU_040626_0_0_0"/>
<reference evidence="3 4" key="1">
    <citation type="journal article" date="2012" name="J. Bacteriol.">
        <title>Complete Genome Sequence of Leptospirillum ferrooxidans Strain C2-3, Isolated from a Fresh Volcanic Ash Deposit on the Island of Miyake, Japan.</title>
        <authorList>
            <person name="Fujimura R."/>
            <person name="Sato Y."/>
            <person name="Nishizawa T."/>
            <person name="Oshima K."/>
            <person name="Kim S.-W."/>
            <person name="Hattori M."/>
            <person name="Kamijo T."/>
            <person name="Ohta H."/>
        </authorList>
    </citation>
    <scope>NUCLEOTIDE SEQUENCE [LARGE SCALE GENOMIC DNA]</scope>
    <source>
        <strain evidence="3 4">C2-3</strain>
    </source>
</reference>
<name>I0INB7_LEPFC</name>
<dbReference type="eggNOG" id="COG5621">
    <property type="taxonomic scope" value="Bacteria"/>
</dbReference>
<feature type="domain" description="AttH" evidence="2">
    <location>
        <begin position="45"/>
        <end position="226"/>
    </location>
</feature>
<gene>
    <name evidence="3" type="ordered locus">LFE_1073</name>
</gene>
<dbReference type="KEGG" id="lfc:LFE_1073"/>
<keyword evidence="1" id="KW-0732">Signal</keyword>
<evidence type="ECO:0000256" key="1">
    <source>
        <dbReference type="SAM" id="SignalP"/>
    </source>
</evidence>